<evidence type="ECO:0000256" key="2">
    <source>
        <dbReference type="ARBA" id="ARBA00022475"/>
    </source>
</evidence>
<keyword evidence="3" id="KW-0336">GPI-anchor</keyword>
<feature type="region of interest" description="Disordered" evidence="7">
    <location>
        <begin position="401"/>
        <end position="436"/>
    </location>
</feature>
<evidence type="ECO:0000256" key="4">
    <source>
        <dbReference type="ARBA" id="ARBA00023136"/>
    </source>
</evidence>
<proteinExistence type="predicted"/>
<keyword evidence="8" id="KW-1133">Transmembrane helix</keyword>
<keyword evidence="2" id="KW-1003">Cell membrane</keyword>
<name>A0A1J0R642_9TRYP</name>
<dbReference type="EMBL" id="KX699356">
    <property type="protein sequence ID" value="APD73312.1"/>
    <property type="molecule type" value="Genomic_DNA"/>
</dbReference>
<dbReference type="VEuPathDB" id="TriTrypDB:Tb1125.11.17500"/>
<sequence>MQHKTRNAGKALAILAALTLASSAQLHELTKTIASACDAADHLQWMINHIDRTVAEQERQIADGQKTLARATAAALLRANAGSALWAPLLATIAEKLEAAHTALQTAKLAAQIVIPNLGELKGAEQTVYELTDLELSAHADQASATLFGSNGVHLIASPINRQEPKCTSELNKSPRKKAGQPRTHDTKTTIDIYQAETIAKSATKTTGPRLCSKSGATASDCADHNGAQTNNMRITGGKILRSKKVTYESANDARPEFAAEASAADDKGLLPTIQYVKDKLAGLSTIRDKLSKLNFKAATLKDVGMTKEATFRKIAAAVYLPDVSPSELPNKEKDLTQLVEKHYGKEQDTFGNKVWGTLATLGIPKAALLATDDQKVGSTDNLAQLQTAVAYSIIRLTKSKTDKPSGTTNNKEEENGNKADASADKTGDKKDGDKKDKVCTATEENKCGKEKCTWDKEKNQCKVKEGAVVISAVIKVPLLLAVFINFLKFMKFAIFRKFVNI</sequence>
<dbReference type="SUPFAM" id="SSF58087">
    <property type="entry name" value="Variant surface glycoprotein (N-terminal domain)"/>
    <property type="match status" value="1"/>
</dbReference>
<evidence type="ECO:0000256" key="6">
    <source>
        <dbReference type="ARBA" id="ARBA00023288"/>
    </source>
</evidence>
<evidence type="ECO:0000259" key="10">
    <source>
        <dbReference type="Pfam" id="PF00913"/>
    </source>
</evidence>
<organism evidence="11">
    <name type="scientific">Trypanosoma brucei</name>
    <dbReference type="NCBI Taxonomy" id="5691"/>
    <lineage>
        <taxon>Eukaryota</taxon>
        <taxon>Discoba</taxon>
        <taxon>Euglenozoa</taxon>
        <taxon>Kinetoplastea</taxon>
        <taxon>Metakinetoplastina</taxon>
        <taxon>Trypanosomatida</taxon>
        <taxon>Trypanosomatidae</taxon>
        <taxon>Trypanosoma</taxon>
    </lineage>
</organism>
<keyword evidence="5" id="KW-0325">Glycoprotein</keyword>
<feature type="chain" id="PRO_5009615241" evidence="9">
    <location>
        <begin position="24"/>
        <end position="502"/>
    </location>
</feature>
<dbReference type="Pfam" id="PF00913">
    <property type="entry name" value="Trypan_glycop"/>
    <property type="match status" value="1"/>
</dbReference>
<dbReference type="GO" id="GO:0005886">
    <property type="term" value="C:plasma membrane"/>
    <property type="evidence" value="ECO:0007669"/>
    <property type="project" value="UniProtKB-SubCell"/>
</dbReference>
<evidence type="ECO:0000256" key="9">
    <source>
        <dbReference type="SAM" id="SignalP"/>
    </source>
</evidence>
<dbReference type="GO" id="GO:0042783">
    <property type="term" value="P:symbiont-mediated evasion of host immune response"/>
    <property type="evidence" value="ECO:0007669"/>
    <property type="project" value="InterPro"/>
</dbReference>
<feature type="region of interest" description="Disordered" evidence="7">
    <location>
        <begin position="164"/>
        <end position="186"/>
    </location>
</feature>
<dbReference type="VEuPathDB" id="TriTrypDB:Tb927.11.17500"/>
<keyword evidence="8" id="KW-0812">Transmembrane</keyword>
<keyword evidence="6" id="KW-0449">Lipoprotein</keyword>
<comment type="subcellular location">
    <subcellularLocation>
        <location evidence="1">Cell membrane</location>
        <topology evidence="1">Lipid-anchor</topology>
        <topology evidence="1">GPI-anchor</topology>
    </subcellularLocation>
</comment>
<feature type="signal peptide" evidence="9">
    <location>
        <begin position="1"/>
        <end position="23"/>
    </location>
</feature>
<feature type="domain" description="Trypanosome variant surface glycoprotein A-type N-terminal" evidence="10">
    <location>
        <begin position="14"/>
        <end position="392"/>
    </location>
</feature>
<evidence type="ECO:0000256" key="3">
    <source>
        <dbReference type="ARBA" id="ARBA00022622"/>
    </source>
</evidence>
<dbReference type="GO" id="GO:0098552">
    <property type="term" value="C:side of membrane"/>
    <property type="evidence" value="ECO:0007669"/>
    <property type="project" value="UniProtKB-KW"/>
</dbReference>
<accession>A0A1J0R642</accession>
<reference evidence="11" key="1">
    <citation type="submission" date="2016-08" db="EMBL/GenBank/DDBJ databases">
        <title>VSG repertoire of Trypanosoma brucei EATRO 1125.</title>
        <authorList>
            <person name="Cross G.A."/>
        </authorList>
    </citation>
    <scope>NUCLEOTIDE SEQUENCE</scope>
    <source>
        <strain evidence="11">EATRO 1125</strain>
    </source>
</reference>
<dbReference type="AlphaFoldDB" id="A0A1J0R642"/>
<keyword evidence="9" id="KW-0732">Signal</keyword>
<dbReference type="VEuPathDB" id="TriTrypDB:Tb427_000429500"/>
<evidence type="ECO:0000256" key="8">
    <source>
        <dbReference type="SAM" id="Phobius"/>
    </source>
</evidence>
<evidence type="ECO:0000256" key="7">
    <source>
        <dbReference type="SAM" id="MobiDB-lite"/>
    </source>
</evidence>
<feature type="compositionally biased region" description="Basic and acidic residues" evidence="7">
    <location>
        <begin position="411"/>
        <end position="436"/>
    </location>
</feature>
<evidence type="ECO:0000256" key="5">
    <source>
        <dbReference type="ARBA" id="ARBA00023180"/>
    </source>
</evidence>
<protein>
    <submittedName>
        <fullName evidence="11">Variant surface glycoprotein 1125.1032</fullName>
    </submittedName>
</protein>
<keyword evidence="4 8" id="KW-0472">Membrane</keyword>
<evidence type="ECO:0000256" key="1">
    <source>
        <dbReference type="ARBA" id="ARBA00004609"/>
    </source>
</evidence>
<feature type="transmembrane region" description="Helical" evidence="8">
    <location>
        <begin position="467"/>
        <end position="488"/>
    </location>
</feature>
<evidence type="ECO:0000313" key="11">
    <source>
        <dbReference type="EMBL" id="APD73312.1"/>
    </source>
</evidence>
<dbReference type="InterPro" id="IPR001812">
    <property type="entry name" value="Trypano_VSG_A_N_dom"/>
</dbReference>